<feature type="region of interest" description="Disordered" evidence="9">
    <location>
        <begin position="276"/>
        <end position="304"/>
    </location>
</feature>
<keyword evidence="5 10" id="KW-0732">Signal</keyword>
<gene>
    <name evidence="11" type="ORF">SHERM_25166</name>
</gene>
<comment type="caution">
    <text evidence="11">The sequence shown here is derived from an EMBL/GenBank/DDBJ whole genome shotgun (WGS) entry which is preliminary data.</text>
</comment>
<reference evidence="11" key="1">
    <citation type="submission" date="2019-12" db="EMBL/GenBank/DDBJ databases">
        <authorList>
            <person name="Scholes J."/>
        </authorList>
    </citation>
    <scope>NUCLEOTIDE SEQUENCE</scope>
</reference>
<keyword evidence="4" id="KW-0812">Transmembrane</keyword>
<evidence type="ECO:0000256" key="6">
    <source>
        <dbReference type="ARBA" id="ARBA00022824"/>
    </source>
</evidence>
<evidence type="ECO:0000256" key="7">
    <source>
        <dbReference type="ARBA" id="ARBA00022989"/>
    </source>
</evidence>
<evidence type="ECO:0000256" key="1">
    <source>
        <dbReference type="ARBA" id="ARBA00004115"/>
    </source>
</evidence>
<evidence type="ECO:0000256" key="4">
    <source>
        <dbReference type="ARBA" id="ARBA00022692"/>
    </source>
</evidence>
<dbReference type="Proteomes" id="UP001153555">
    <property type="component" value="Unassembled WGS sequence"/>
</dbReference>
<feature type="region of interest" description="Disordered" evidence="9">
    <location>
        <begin position="43"/>
        <end position="76"/>
    </location>
</feature>
<accession>A0A9N7NGM4</accession>
<keyword evidence="12" id="KW-1185">Reference proteome</keyword>
<dbReference type="PANTHER" id="PTHR21397:SF4">
    <property type="entry name" value="ER MEMBRANE PROTEIN COMPLEX SUBUNIT 10"/>
    <property type="match status" value="1"/>
</dbReference>
<evidence type="ECO:0000313" key="11">
    <source>
        <dbReference type="EMBL" id="CAA0829598.1"/>
    </source>
</evidence>
<feature type="signal peptide" evidence="10">
    <location>
        <begin position="1"/>
        <end position="28"/>
    </location>
</feature>
<evidence type="ECO:0000313" key="12">
    <source>
        <dbReference type="Proteomes" id="UP001153555"/>
    </source>
</evidence>
<dbReference type="CDD" id="cd22209">
    <property type="entry name" value="EMC10"/>
    <property type="match status" value="1"/>
</dbReference>
<comment type="subcellular location">
    <subcellularLocation>
        <location evidence="1">Endoplasmic reticulum membrane</location>
        <topology evidence="1">Single-pass type I membrane protein</topology>
    </subcellularLocation>
</comment>
<organism evidence="11 12">
    <name type="scientific">Striga hermonthica</name>
    <name type="common">Purple witchweed</name>
    <name type="synonym">Buchnera hermonthica</name>
    <dbReference type="NCBI Taxonomy" id="68872"/>
    <lineage>
        <taxon>Eukaryota</taxon>
        <taxon>Viridiplantae</taxon>
        <taxon>Streptophyta</taxon>
        <taxon>Embryophyta</taxon>
        <taxon>Tracheophyta</taxon>
        <taxon>Spermatophyta</taxon>
        <taxon>Magnoliopsida</taxon>
        <taxon>eudicotyledons</taxon>
        <taxon>Gunneridae</taxon>
        <taxon>Pentapetalae</taxon>
        <taxon>asterids</taxon>
        <taxon>lamiids</taxon>
        <taxon>Lamiales</taxon>
        <taxon>Orobanchaceae</taxon>
        <taxon>Buchnereae</taxon>
        <taxon>Striga</taxon>
    </lineage>
</organism>
<proteinExistence type="inferred from homology"/>
<name>A0A9N7NGM4_STRHE</name>
<protein>
    <recommendedName>
        <fullName evidence="3">ER membrane protein complex subunit 10</fullName>
    </recommendedName>
</protein>
<keyword evidence="7" id="KW-1133">Transmembrane helix</keyword>
<evidence type="ECO:0000256" key="10">
    <source>
        <dbReference type="SAM" id="SignalP"/>
    </source>
</evidence>
<comment type="similarity">
    <text evidence="2">Belongs to the EMC10 family.</text>
</comment>
<dbReference type="EMBL" id="CACSLK010027773">
    <property type="protein sequence ID" value="CAA0829598.1"/>
    <property type="molecule type" value="Genomic_DNA"/>
</dbReference>
<feature type="chain" id="PRO_5040238510" description="ER membrane protein complex subunit 10" evidence="10">
    <location>
        <begin position="29"/>
        <end position="304"/>
    </location>
</feature>
<evidence type="ECO:0000256" key="5">
    <source>
        <dbReference type="ARBA" id="ARBA00022729"/>
    </source>
</evidence>
<dbReference type="GO" id="GO:0005789">
    <property type="term" value="C:endoplasmic reticulum membrane"/>
    <property type="evidence" value="ECO:0007669"/>
    <property type="project" value="UniProtKB-SubCell"/>
</dbReference>
<dbReference type="Pfam" id="PF21203">
    <property type="entry name" value="ECM10"/>
    <property type="match status" value="1"/>
</dbReference>
<dbReference type="AlphaFoldDB" id="A0A9N7NGM4"/>
<evidence type="ECO:0000256" key="9">
    <source>
        <dbReference type="SAM" id="MobiDB-lite"/>
    </source>
</evidence>
<dbReference type="PANTHER" id="PTHR21397">
    <property type="entry name" value="CHROMATIN COMPLEXES SUBUNIT BAP18-RELATED"/>
    <property type="match status" value="1"/>
</dbReference>
<evidence type="ECO:0000256" key="2">
    <source>
        <dbReference type="ARBA" id="ARBA00007695"/>
    </source>
</evidence>
<dbReference type="OrthoDB" id="1894652at2759"/>
<evidence type="ECO:0000256" key="8">
    <source>
        <dbReference type="ARBA" id="ARBA00023136"/>
    </source>
</evidence>
<sequence length="304" mass="33928">MGTSGPSPQLNRFLLLCLYLLMWTASLAFQSDELLIDDEEFGLEGGRSPDPPVATRPVSTPPAYRKRSVDSGSDPDSRIQFTLEHAFGDSDFTPAGTFWARLKTSSHGGQTLTKLRFSRNVFSETEKENFKRLMEGDDFYKIRLPSNVLSAPGREYIVSSVKARCLSPREALDEHFVIHMEGVNILAVNYGPPGSCPYPRQLKPPTKWTFKSHTVLKSSDQAPSRTPIFTEEAIGENIEGEEPKPPERSFWAKYWMYLIPLGLIVMNAMTQAMNMPEEQGNGQPGTQTQQAIAGRGQAAAVRRR</sequence>
<keyword evidence="6" id="KW-0256">Endoplasmic reticulum</keyword>
<evidence type="ECO:0000256" key="3">
    <source>
        <dbReference type="ARBA" id="ARBA00020105"/>
    </source>
</evidence>
<keyword evidence="8" id="KW-0472">Membrane</keyword>